<accession>A0A1M6SGQ5</accession>
<dbReference type="EMBL" id="FRBD01000003">
    <property type="protein sequence ID" value="SHK43933.1"/>
    <property type="molecule type" value="Genomic_DNA"/>
</dbReference>
<evidence type="ECO:0008006" key="3">
    <source>
        <dbReference type="Google" id="ProtNLM"/>
    </source>
</evidence>
<sequence length="313" mass="35764">MKSIFLIGAICFVITSCGARKASSDNAERDSIVVQEQKYSNVQSETLFDGDPNVSGSTEHIGAIMKSIASGDTKTLAALAIYPIERRYPLHNIVSPSDMVKRFDLIFDQKFRDRMKSSRASDWHSYGWRGYSYGEDNALWVYDSLTIINYYSAQEKALYDQLVKKEMASLHESLRGNGWYPFCCYKNLTDGSIVRVDIRARGTMEENNFHKDGVALAYPQLQAFKIRGDEEFRLSVYPKGYKLNEKPQISSTGYVDIGGSANMMDYVFKNGNIEIEFGDSFYEDGKQLMMIKKEGKETQYEIESCYWLDLINR</sequence>
<dbReference type="RefSeq" id="WP_139261347.1">
    <property type="nucleotide sequence ID" value="NZ_FRBD01000003.1"/>
</dbReference>
<dbReference type="OrthoDB" id="1093737at2"/>
<gene>
    <name evidence="1" type="ORF">SAMN05216463_103183</name>
</gene>
<protein>
    <recommendedName>
        <fullName evidence="3">Lipoprotein</fullName>
    </recommendedName>
</protein>
<dbReference type="PROSITE" id="PS51257">
    <property type="entry name" value="PROKAR_LIPOPROTEIN"/>
    <property type="match status" value="1"/>
</dbReference>
<proteinExistence type="predicted"/>
<evidence type="ECO:0000313" key="1">
    <source>
        <dbReference type="EMBL" id="SHK43933.1"/>
    </source>
</evidence>
<name>A0A1M6SGQ5_XYLRU</name>
<reference evidence="1 2" key="1">
    <citation type="submission" date="2016-11" db="EMBL/GenBank/DDBJ databases">
        <authorList>
            <person name="Jaros S."/>
            <person name="Januszkiewicz K."/>
            <person name="Wedrychowicz H."/>
        </authorList>
    </citation>
    <scope>NUCLEOTIDE SEQUENCE [LARGE SCALE GENOMIC DNA]</scope>
    <source>
        <strain evidence="1 2">KHT3</strain>
    </source>
</reference>
<dbReference type="Proteomes" id="UP000184130">
    <property type="component" value="Unassembled WGS sequence"/>
</dbReference>
<organism evidence="1 2">
    <name type="scientific">Xylanibacter ruminicola</name>
    <name type="common">Prevotella ruminicola</name>
    <dbReference type="NCBI Taxonomy" id="839"/>
    <lineage>
        <taxon>Bacteria</taxon>
        <taxon>Pseudomonadati</taxon>
        <taxon>Bacteroidota</taxon>
        <taxon>Bacteroidia</taxon>
        <taxon>Bacteroidales</taxon>
        <taxon>Prevotellaceae</taxon>
        <taxon>Xylanibacter</taxon>
    </lineage>
</organism>
<dbReference type="AlphaFoldDB" id="A0A1M6SGQ5"/>
<evidence type="ECO:0000313" key="2">
    <source>
        <dbReference type="Proteomes" id="UP000184130"/>
    </source>
</evidence>